<dbReference type="KEGG" id="haxz:M0R88_12335"/>
<dbReference type="InterPro" id="IPR043899">
    <property type="entry name" value="DUF5789"/>
</dbReference>
<dbReference type="AlphaFoldDB" id="A0A8U0IE24"/>
<dbReference type="Pfam" id="PF19102">
    <property type="entry name" value="DUF5789"/>
    <property type="match status" value="1"/>
</dbReference>
<proteinExistence type="predicted"/>
<evidence type="ECO:0008006" key="3">
    <source>
        <dbReference type="Google" id="ProtNLM"/>
    </source>
</evidence>
<gene>
    <name evidence="1" type="ORF">M0R88_12335</name>
</gene>
<dbReference type="RefSeq" id="WP_248653806.1">
    <property type="nucleotide sequence ID" value="NZ_CP096658.1"/>
</dbReference>
<dbReference type="Proteomes" id="UP000830434">
    <property type="component" value="Chromosome"/>
</dbReference>
<evidence type="ECO:0000313" key="2">
    <source>
        <dbReference type="Proteomes" id="UP000830434"/>
    </source>
</evidence>
<accession>A0A8U0IE24</accession>
<evidence type="ECO:0000313" key="1">
    <source>
        <dbReference type="EMBL" id="UPV99309.1"/>
    </source>
</evidence>
<reference evidence="1" key="1">
    <citation type="submission" date="2022-04" db="EMBL/GenBank/DDBJ databases">
        <title>Diverse halophilic archaea isolated from saline environments.</title>
        <authorList>
            <person name="Cui H.-L."/>
        </authorList>
    </citation>
    <scope>NUCLEOTIDE SEQUENCE</scope>
    <source>
        <strain evidence="1">XZYJT40</strain>
    </source>
</reference>
<name>A0A8U0IE24_9EURY</name>
<protein>
    <recommendedName>
        <fullName evidence="3">DUF2795 domain-containing protein</fullName>
    </recommendedName>
</protein>
<keyword evidence="2" id="KW-1185">Reference proteome</keyword>
<dbReference type="EMBL" id="CP096658">
    <property type="protein sequence ID" value="UPV99309.1"/>
    <property type="molecule type" value="Genomic_DNA"/>
</dbReference>
<organism evidence="1 2">
    <name type="scientific">Halorussus gelatinilyticus</name>
    <dbReference type="NCBI Taxonomy" id="2937524"/>
    <lineage>
        <taxon>Archaea</taxon>
        <taxon>Methanobacteriati</taxon>
        <taxon>Methanobacteriota</taxon>
        <taxon>Stenosarchaea group</taxon>
        <taxon>Halobacteria</taxon>
        <taxon>Halobacteriales</taxon>
        <taxon>Haladaptataceae</taxon>
        <taxon>Halorussus</taxon>
    </lineage>
</organism>
<sequence>MTREVKLSHVESVLDELSYPATRETAATEFEDVTVLFADGERNLGELISEVPADEFDSNDELQSEINNALPREAVGEPYQSEGEG</sequence>
<dbReference type="GeneID" id="72190656"/>